<dbReference type="Pfam" id="PF00814">
    <property type="entry name" value="TsaD"/>
    <property type="match status" value="1"/>
</dbReference>
<dbReference type="InterPro" id="IPR000905">
    <property type="entry name" value="Gcp-like_dom"/>
</dbReference>
<gene>
    <name evidence="2" type="ORF">GCM10008927_28450</name>
</gene>
<dbReference type="InterPro" id="IPR043129">
    <property type="entry name" value="ATPase_NBD"/>
</dbReference>
<evidence type="ECO:0000259" key="1">
    <source>
        <dbReference type="Pfam" id="PF00814"/>
    </source>
</evidence>
<evidence type="ECO:0000313" key="2">
    <source>
        <dbReference type="EMBL" id="GHA61317.1"/>
    </source>
</evidence>
<dbReference type="CDD" id="cd24032">
    <property type="entry name" value="ASKHA_NBD_TsaB"/>
    <property type="match status" value="1"/>
</dbReference>
<dbReference type="Proteomes" id="UP000634455">
    <property type="component" value="Unassembled WGS sequence"/>
</dbReference>
<dbReference type="RefSeq" id="WP_189641410.1">
    <property type="nucleotide sequence ID" value="NZ_BMZF01000011.1"/>
</dbReference>
<evidence type="ECO:0000313" key="3">
    <source>
        <dbReference type="Proteomes" id="UP000634455"/>
    </source>
</evidence>
<dbReference type="EMBL" id="BMZF01000011">
    <property type="protein sequence ID" value="GHA61317.1"/>
    <property type="molecule type" value="Genomic_DNA"/>
</dbReference>
<keyword evidence="3" id="KW-1185">Reference proteome</keyword>
<protein>
    <submittedName>
        <fullName evidence="2">tRNA N6-adenosine(37)-N6-threonylcarbamoyltransferase complex dimerization subunit TsaB</fullName>
    </submittedName>
</protein>
<sequence>MPPKLILAFDTSAAHCAVALVLGDRVLADVAEPMTKGQAERLFPLIEQVLTDTGHTYDDLGAIGVGVGPGNFTGVRISVSAARGLALARNIPAIGISRLAAMAYGATGVNQIVLDARRARIYTQEFHAGKATNDPKMIAVDEMSGDQEQIILAPQDVDLIERFKIAQLPKHSIALATAYLAHDRFDDDNPRPAPLYLRDADAAVSSDPLPTIL</sequence>
<proteinExistence type="predicted"/>
<dbReference type="SUPFAM" id="SSF53067">
    <property type="entry name" value="Actin-like ATPase domain"/>
    <property type="match status" value="1"/>
</dbReference>
<dbReference type="PANTHER" id="PTHR11735">
    <property type="entry name" value="TRNA N6-ADENOSINE THREONYLCARBAMOYLTRANSFERASE"/>
    <property type="match status" value="1"/>
</dbReference>
<organism evidence="2 3">
    <name type="scientific">Paramylibacter ulvae</name>
    <dbReference type="NCBI Taxonomy" id="1651968"/>
    <lineage>
        <taxon>Bacteria</taxon>
        <taxon>Pseudomonadati</taxon>
        <taxon>Pseudomonadota</taxon>
        <taxon>Alphaproteobacteria</taxon>
        <taxon>Rhodobacterales</taxon>
        <taxon>Paracoccaceae</taxon>
        <taxon>Paramylibacter</taxon>
    </lineage>
</organism>
<dbReference type="Gene3D" id="3.30.420.40">
    <property type="match status" value="2"/>
</dbReference>
<dbReference type="PANTHER" id="PTHR11735:SF11">
    <property type="entry name" value="TRNA THREONYLCARBAMOYLADENOSINE BIOSYNTHESIS PROTEIN TSAB"/>
    <property type="match status" value="1"/>
</dbReference>
<accession>A0ABQ3D895</accession>
<comment type="caution">
    <text evidence="2">The sequence shown here is derived from an EMBL/GenBank/DDBJ whole genome shotgun (WGS) entry which is preliminary data.</text>
</comment>
<dbReference type="NCBIfam" id="TIGR03725">
    <property type="entry name" value="T6A_YeaZ"/>
    <property type="match status" value="1"/>
</dbReference>
<name>A0ABQ3D895_9RHOB</name>
<dbReference type="InterPro" id="IPR022496">
    <property type="entry name" value="T6A_TsaB"/>
</dbReference>
<reference evidence="3" key="1">
    <citation type="journal article" date="2019" name="Int. J. Syst. Evol. Microbiol.">
        <title>The Global Catalogue of Microorganisms (GCM) 10K type strain sequencing project: providing services to taxonomists for standard genome sequencing and annotation.</title>
        <authorList>
            <consortium name="The Broad Institute Genomics Platform"/>
            <consortium name="The Broad Institute Genome Sequencing Center for Infectious Disease"/>
            <person name="Wu L."/>
            <person name="Ma J."/>
        </authorList>
    </citation>
    <scope>NUCLEOTIDE SEQUENCE [LARGE SCALE GENOMIC DNA]</scope>
    <source>
        <strain evidence="3">KCTC 32465</strain>
    </source>
</reference>
<feature type="domain" description="Gcp-like" evidence="1">
    <location>
        <begin position="38"/>
        <end position="134"/>
    </location>
</feature>